<dbReference type="HOGENOM" id="CLU_1260547_0_0_6"/>
<evidence type="ECO:0000313" key="2">
    <source>
        <dbReference type="Proteomes" id="UP000025241"/>
    </source>
</evidence>
<dbReference type="EMBL" id="HG322950">
    <property type="protein sequence ID" value="CDF82983.1"/>
    <property type="molecule type" value="Genomic_DNA"/>
</dbReference>
<evidence type="ECO:0000313" key="1">
    <source>
        <dbReference type="EMBL" id="CDF82983.1"/>
    </source>
</evidence>
<gene>
    <name evidence="1" type="ORF">PKB_1625</name>
</gene>
<dbReference type="AlphaFoldDB" id="A0A024HEU0"/>
<accession>A0A024HEU0</accession>
<dbReference type="KEGG" id="pkc:PKB_1625"/>
<sequence length="219" mass="24036">MRLRKRRCCSSSLIENPVLDQLDARTRQHALELRHAAEELLVLLVAAKAHHPLDPGAVVPAAVEQHDLPRRRQVRDVALEVPLGLFAVVRRGQRGDPAHARVEALGDALDHTPLARRVAAFEKNHHLVPALHHPALQLHQLALQAEQLAEVAAPGVLFLIVVGNVLIEQRVEAAHVFQQLQLQLFVALVEQFAVDAVHQAFIDQGHGGTSQVGNFLLSA</sequence>
<name>A0A024HEU0_PSEKB</name>
<keyword evidence="2" id="KW-1185">Reference proteome</keyword>
<reference evidence="1 2" key="2">
    <citation type="submission" date="2014-05" db="EMBL/GenBank/DDBJ databases">
        <title>Genome sequence of the 3-chlorobenzoate degrading bacterium Pseudomonas knackmussii B13 shows multiple evidence for horizontal gene transfer.</title>
        <authorList>
            <person name="Miyazaki R."/>
            <person name="Bertelli C."/>
            <person name="Falquet L."/>
            <person name="Robinson-Rechavi M."/>
            <person name="Gharib W."/>
            <person name="Roy S."/>
            <person name="Van der Meer J.R."/>
        </authorList>
    </citation>
    <scope>NUCLEOTIDE SEQUENCE [LARGE SCALE GENOMIC DNA]</scope>
    <source>
        <strain evidence="1 2">B13</strain>
    </source>
</reference>
<proteinExistence type="predicted"/>
<organism evidence="1 2">
    <name type="scientific">Pseudomonas knackmussii (strain DSM 6978 / CCUG 54928 / LMG 23759 / B13)</name>
    <dbReference type="NCBI Taxonomy" id="1301098"/>
    <lineage>
        <taxon>Bacteria</taxon>
        <taxon>Pseudomonadati</taxon>
        <taxon>Pseudomonadota</taxon>
        <taxon>Gammaproteobacteria</taxon>
        <taxon>Pseudomonadales</taxon>
        <taxon>Pseudomonadaceae</taxon>
        <taxon>Pseudomonas</taxon>
    </lineage>
</organism>
<dbReference type="eggNOG" id="ENOG50345DP">
    <property type="taxonomic scope" value="Bacteria"/>
</dbReference>
<dbReference type="Proteomes" id="UP000025241">
    <property type="component" value="Chromosome I"/>
</dbReference>
<protein>
    <submittedName>
        <fullName evidence="1">Hypothetical secreted protein</fullName>
    </submittedName>
</protein>
<reference evidence="1 2" key="1">
    <citation type="submission" date="2013-03" db="EMBL/GenBank/DDBJ databases">
        <authorList>
            <person name="Linke B."/>
        </authorList>
    </citation>
    <scope>NUCLEOTIDE SEQUENCE [LARGE SCALE GENOMIC DNA]</scope>
    <source>
        <strain evidence="1 2">B13</strain>
    </source>
</reference>